<keyword evidence="2" id="KW-1185">Reference proteome</keyword>
<dbReference type="Proteomes" id="UP000499080">
    <property type="component" value="Unassembled WGS sequence"/>
</dbReference>
<organism evidence="1 2">
    <name type="scientific">Araneus ventricosus</name>
    <name type="common">Orbweaver spider</name>
    <name type="synonym">Epeira ventricosa</name>
    <dbReference type="NCBI Taxonomy" id="182803"/>
    <lineage>
        <taxon>Eukaryota</taxon>
        <taxon>Metazoa</taxon>
        <taxon>Ecdysozoa</taxon>
        <taxon>Arthropoda</taxon>
        <taxon>Chelicerata</taxon>
        <taxon>Arachnida</taxon>
        <taxon>Araneae</taxon>
        <taxon>Araneomorphae</taxon>
        <taxon>Entelegynae</taxon>
        <taxon>Araneoidea</taxon>
        <taxon>Araneidae</taxon>
        <taxon>Araneus</taxon>
    </lineage>
</organism>
<reference evidence="1 2" key="1">
    <citation type="journal article" date="2019" name="Sci. Rep.">
        <title>Orb-weaving spider Araneus ventricosus genome elucidates the spidroin gene catalogue.</title>
        <authorList>
            <person name="Kono N."/>
            <person name="Nakamura H."/>
            <person name="Ohtoshi R."/>
            <person name="Moran D.A.P."/>
            <person name="Shinohara A."/>
            <person name="Yoshida Y."/>
            <person name="Fujiwara M."/>
            <person name="Mori M."/>
            <person name="Tomita M."/>
            <person name="Arakawa K."/>
        </authorList>
    </citation>
    <scope>NUCLEOTIDE SEQUENCE [LARGE SCALE GENOMIC DNA]</scope>
</reference>
<protein>
    <submittedName>
        <fullName evidence="1">Uncharacterized protein</fullName>
    </submittedName>
</protein>
<comment type="caution">
    <text evidence="1">The sequence shown here is derived from an EMBL/GenBank/DDBJ whole genome shotgun (WGS) entry which is preliminary data.</text>
</comment>
<evidence type="ECO:0000313" key="1">
    <source>
        <dbReference type="EMBL" id="GBL80324.1"/>
    </source>
</evidence>
<proteinExistence type="predicted"/>
<dbReference type="EMBL" id="BGPR01000021">
    <property type="protein sequence ID" value="GBL80324.1"/>
    <property type="molecule type" value="Genomic_DNA"/>
</dbReference>
<gene>
    <name evidence="1" type="ORF">AVEN_92241_1</name>
</gene>
<name>A0A4Y2AMV1_ARAVE</name>
<accession>A0A4Y2AMV1</accession>
<dbReference type="AlphaFoldDB" id="A0A4Y2AMV1"/>
<evidence type="ECO:0000313" key="2">
    <source>
        <dbReference type="Proteomes" id="UP000499080"/>
    </source>
</evidence>
<sequence length="93" mass="10768">MKIKTFLLYRANSYRILALPTGFGARRSKWCGMTAHSITDRQCEKPVRIGVVWTGRLDIQPVPISITPFGLPDHRSNRREYVHACVWKKIWVA</sequence>